<keyword evidence="3 10" id="KW-0328">Glycosyltransferase</keyword>
<dbReference type="PANTHER" id="PTHR11214">
    <property type="entry name" value="BETA-1,3-N-ACETYLGLUCOSAMINYLTRANSFERASE"/>
    <property type="match status" value="1"/>
</dbReference>
<name>A0ABP1QW42_9HEXA</name>
<accession>A0ABP1QW42</accession>
<proteinExistence type="inferred from homology"/>
<dbReference type="EC" id="2.4.1.-" evidence="10"/>
<evidence type="ECO:0000313" key="11">
    <source>
        <dbReference type="EMBL" id="CAL8112715.1"/>
    </source>
</evidence>
<feature type="transmembrane region" description="Helical" evidence="10">
    <location>
        <begin position="21"/>
        <end position="46"/>
    </location>
</feature>
<evidence type="ECO:0000256" key="8">
    <source>
        <dbReference type="ARBA" id="ARBA00023034"/>
    </source>
</evidence>
<evidence type="ECO:0000256" key="4">
    <source>
        <dbReference type="ARBA" id="ARBA00022679"/>
    </source>
</evidence>
<dbReference type="InterPro" id="IPR002659">
    <property type="entry name" value="Glyco_trans_31"/>
</dbReference>
<dbReference type="Gene3D" id="3.90.550.50">
    <property type="match status" value="1"/>
</dbReference>
<keyword evidence="12" id="KW-1185">Reference proteome</keyword>
<evidence type="ECO:0000256" key="7">
    <source>
        <dbReference type="ARBA" id="ARBA00022989"/>
    </source>
</evidence>
<evidence type="ECO:0000256" key="2">
    <source>
        <dbReference type="ARBA" id="ARBA00008661"/>
    </source>
</evidence>
<keyword evidence="5 10" id="KW-0812">Transmembrane</keyword>
<evidence type="ECO:0000256" key="6">
    <source>
        <dbReference type="ARBA" id="ARBA00022968"/>
    </source>
</evidence>
<comment type="similarity">
    <text evidence="2 10">Belongs to the glycosyltransferase 31 family.</text>
</comment>
<keyword evidence="7 10" id="KW-1133">Transmembrane helix</keyword>
<evidence type="ECO:0000313" key="12">
    <source>
        <dbReference type="Proteomes" id="UP001642540"/>
    </source>
</evidence>
<gene>
    <name evidence="11" type="ORF">ODALV1_LOCUS15749</name>
</gene>
<keyword evidence="4" id="KW-0808">Transferase</keyword>
<evidence type="ECO:0000256" key="9">
    <source>
        <dbReference type="ARBA" id="ARBA00023136"/>
    </source>
</evidence>
<evidence type="ECO:0000256" key="10">
    <source>
        <dbReference type="RuleBase" id="RU363063"/>
    </source>
</evidence>
<protein>
    <recommendedName>
        <fullName evidence="10">Hexosyltransferase</fullName>
        <ecNumber evidence="10">2.4.1.-</ecNumber>
    </recommendedName>
</protein>
<evidence type="ECO:0000256" key="5">
    <source>
        <dbReference type="ARBA" id="ARBA00022692"/>
    </source>
</evidence>
<dbReference type="EMBL" id="CAXLJM020000049">
    <property type="protein sequence ID" value="CAL8112715.1"/>
    <property type="molecule type" value="Genomic_DNA"/>
</dbReference>
<dbReference type="Proteomes" id="UP001642540">
    <property type="component" value="Unassembled WGS sequence"/>
</dbReference>
<evidence type="ECO:0000256" key="3">
    <source>
        <dbReference type="ARBA" id="ARBA00022676"/>
    </source>
</evidence>
<reference evidence="11 12" key="1">
    <citation type="submission" date="2024-08" db="EMBL/GenBank/DDBJ databases">
        <authorList>
            <person name="Cucini C."/>
            <person name="Frati F."/>
        </authorList>
    </citation>
    <scope>NUCLEOTIDE SEQUENCE [LARGE SCALE GENOMIC DNA]</scope>
</reference>
<comment type="caution">
    <text evidence="11">The sequence shown here is derived from an EMBL/GenBank/DDBJ whole genome shotgun (WGS) entry which is preliminary data.</text>
</comment>
<keyword evidence="9 10" id="KW-0472">Membrane</keyword>
<dbReference type="PANTHER" id="PTHR11214:SF349">
    <property type="entry name" value="BETA-1,3-GALACTOSYLTRANSFERASE BRN"/>
    <property type="match status" value="1"/>
</dbReference>
<organism evidence="11 12">
    <name type="scientific">Orchesella dallaii</name>
    <dbReference type="NCBI Taxonomy" id="48710"/>
    <lineage>
        <taxon>Eukaryota</taxon>
        <taxon>Metazoa</taxon>
        <taxon>Ecdysozoa</taxon>
        <taxon>Arthropoda</taxon>
        <taxon>Hexapoda</taxon>
        <taxon>Collembola</taxon>
        <taxon>Entomobryomorpha</taxon>
        <taxon>Entomobryoidea</taxon>
        <taxon>Orchesellidae</taxon>
        <taxon>Orchesellinae</taxon>
        <taxon>Orchesella</taxon>
    </lineage>
</organism>
<dbReference type="Pfam" id="PF01762">
    <property type="entry name" value="Galactosyl_T"/>
    <property type="match status" value="1"/>
</dbReference>
<evidence type="ECO:0000256" key="1">
    <source>
        <dbReference type="ARBA" id="ARBA00004323"/>
    </source>
</evidence>
<keyword evidence="6 10" id="KW-0735">Signal-anchor</keyword>
<keyword evidence="8 10" id="KW-0333">Golgi apparatus</keyword>
<sequence length="461" mass="53192">MNFSMRRMRARFTLIKGKAKLVVTFILCTALVLLVDHFLGLIAVILEKDFESDFSYPLDVDNFPALIENFRNGDPVEFEPINRLYSRPKFLEKADSSCDEFKLMLIMIKSAPRNLKRRNVIRSTWGHPQYLKNISNLIRTNKLVTSSNRISIPKNHQEPNAVFKLVFLIGLISDEENDKLDVDSNDDDGALGVGELSKSLKDTLPQDGVTEKQQLEKKLRLESTRYKDIVRIDTLDSYSNNTFKTMMGIRWASEVCTDFEYALVVDDDMFINFRNLLLFIESPATYPDGEAEDSDSEPVGQIVDANRLFAGKVLFTKPIRQRIGSYSKWHLSLEEYPYNYFPRYMPAAAVVMSKQVVEDFYYASYYTKHFRFDDVFLGIMAYKMNIIPFSCSYFYVCHTDGGKCPGNIPPKKKRFIDGSEEDNNSEELTVVEQMEHVIAKHGLNSDQLIDLWRELTLFGRI</sequence>
<comment type="subcellular location">
    <subcellularLocation>
        <location evidence="1 10">Golgi apparatus membrane</location>
        <topology evidence="1 10">Single-pass type II membrane protein</topology>
    </subcellularLocation>
</comment>